<reference evidence="10" key="1">
    <citation type="submission" date="2018-06" db="EMBL/GenBank/DDBJ databases">
        <authorList>
            <person name="Zhirakovskaya E."/>
        </authorList>
    </citation>
    <scope>NUCLEOTIDE SEQUENCE</scope>
</reference>
<dbReference type="PROSITE" id="PS52029">
    <property type="entry name" value="LD_TPASE"/>
    <property type="match status" value="1"/>
</dbReference>
<evidence type="ECO:0000256" key="7">
    <source>
        <dbReference type="ARBA" id="ARBA00022984"/>
    </source>
</evidence>
<evidence type="ECO:0000256" key="6">
    <source>
        <dbReference type="ARBA" id="ARBA00022960"/>
    </source>
</evidence>
<dbReference type="GO" id="GO:0018104">
    <property type="term" value="P:peptidoglycan-protein cross-linking"/>
    <property type="evidence" value="ECO:0007669"/>
    <property type="project" value="TreeGrafter"/>
</dbReference>
<comment type="similarity">
    <text evidence="2">Belongs to the YkuD family.</text>
</comment>
<evidence type="ECO:0000256" key="2">
    <source>
        <dbReference type="ARBA" id="ARBA00005992"/>
    </source>
</evidence>
<organism evidence="10">
    <name type="scientific">hydrothermal vent metagenome</name>
    <dbReference type="NCBI Taxonomy" id="652676"/>
    <lineage>
        <taxon>unclassified sequences</taxon>
        <taxon>metagenomes</taxon>
        <taxon>ecological metagenomes</taxon>
    </lineage>
</organism>
<evidence type="ECO:0000256" key="5">
    <source>
        <dbReference type="ARBA" id="ARBA00022801"/>
    </source>
</evidence>
<feature type="domain" description="L,D-TPase catalytic" evidence="9">
    <location>
        <begin position="87"/>
        <end position="223"/>
    </location>
</feature>
<evidence type="ECO:0000259" key="9">
    <source>
        <dbReference type="PROSITE" id="PS52029"/>
    </source>
</evidence>
<evidence type="ECO:0000256" key="1">
    <source>
        <dbReference type="ARBA" id="ARBA00004752"/>
    </source>
</evidence>
<evidence type="ECO:0000256" key="3">
    <source>
        <dbReference type="ARBA" id="ARBA00022676"/>
    </source>
</evidence>
<dbReference type="GO" id="GO:0005576">
    <property type="term" value="C:extracellular region"/>
    <property type="evidence" value="ECO:0007669"/>
    <property type="project" value="TreeGrafter"/>
</dbReference>
<sequence length="231" mass="25513">MTVKSKVPGALLSRRAFVVGGSVALAGCQTAAGPSPQLTNAAADPYYLEMYAAMPDERFPIPAVDLTKVDAKFLRREVDYETKSIVGTIIVDTAGPYLYFVRPKGKAIRYGIGVGRAGFSWSGDAKILMKREWPTWTPPAEMIARQPELEKYRKGQKPGLDNPLGARALYLFENGRDTLYRLHGTNQPWSIGKYVSSGCIRLLNQDIIDLYLRTARGTDVIVIEQDQSLIG</sequence>
<dbReference type="CDD" id="cd16913">
    <property type="entry name" value="YkuD_like"/>
    <property type="match status" value="1"/>
</dbReference>
<dbReference type="InterPro" id="IPR050979">
    <property type="entry name" value="LD-transpeptidase"/>
</dbReference>
<dbReference type="InterPro" id="IPR038063">
    <property type="entry name" value="Transpep_catalytic_dom"/>
</dbReference>
<dbReference type="GO" id="GO:0071555">
    <property type="term" value="P:cell wall organization"/>
    <property type="evidence" value="ECO:0007669"/>
    <property type="project" value="UniProtKB-KW"/>
</dbReference>
<protein>
    <submittedName>
        <fullName evidence="10">ErfK/YbiS/YcfS/YnhG family protein</fullName>
    </submittedName>
</protein>
<evidence type="ECO:0000256" key="4">
    <source>
        <dbReference type="ARBA" id="ARBA00022679"/>
    </source>
</evidence>
<keyword evidence="3" id="KW-0328">Glycosyltransferase</keyword>
<dbReference type="InterPro" id="IPR005490">
    <property type="entry name" value="LD_TPept_cat_dom"/>
</dbReference>
<dbReference type="GO" id="GO:0071972">
    <property type="term" value="F:peptidoglycan L,D-transpeptidase activity"/>
    <property type="evidence" value="ECO:0007669"/>
    <property type="project" value="TreeGrafter"/>
</dbReference>
<dbReference type="PANTHER" id="PTHR30582">
    <property type="entry name" value="L,D-TRANSPEPTIDASE"/>
    <property type="match status" value="1"/>
</dbReference>
<proteinExistence type="inferred from homology"/>
<dbReference type="PROSITE" id="PS51257">
    <property type="entry name" value="PROKAR_LIPOPROTEIN"/>
    <property type="match status" value="1"/>
</dbReference>
<dbReference type="EMBL" id="UOEM01000060">
    <property type="protein sequence ID" value="VAW13277.1"/>
    <property type="molecule type" value="Genomic_DNA"/>
</dbReference>
<comment type="pathway">
    <text evidence="1">Cell wall biogenesis; peptidoglycan biosynthesis.</text>
</comment>
<evidence type="ECO:0000313" key="10">
    <source>
        <dbReference type="EMBL" id="VAW13277.1"/>
    </source>
</evidence>
<dbReference type="Gene3D" id="2.40.440.10">
    <property type="entry name" value="L,D-transpeptidase catalytic domain-like"/>
    <property type="match status" value="1"/>
</dbReference>
<gene>
    <name evidence="10" type="ORF">MNBD_ALPHA09-856</name>
</gene>
<dbReference type="GO" id="GO:0016757">
    <property type="term" value="F:glycosyltransferase activity"/>
    <property type="evidence" value="ECO:0007669"/>
    <property type="project" value="UniProtKB-KW"/>
</dbReference>
<accession>A0A3B0TIZ0</accession>
<dbReference type="GO" id="GO:0008360">
    <property type="term" value="P:regulation of cell shape"/>
    <property type="evidence" value="ECO:0007669"/>
    <property type="project" value="UniProtKB-KW"/>
</dbReference>
<dbReference type="FunFam" id="2.40.440.10:FF:000002">
    <property type="entry name" value="L,D-transpeptidase ErfK/SrfK"/>
    <property type="match status" value="1"/>
</dbReference>
<keyword evidence="8" id="KW-0961">Cell wall biogenesis/degradation</keyword>
<dbReference type="AlphaFoldDB" id="A0A3B0TIZ0"/>
<keyword evidence="7" id="KW-0573">Peptidoglycan synthesis</keyword>
<name>A0A3B0TIZ0_9ZZZZ</name>
<evidence type="ECO:0000256" key="8">
    <source>
        <dbReference type="ARBA" id="ARBA00023316"/>
    </source>
</evidence>
<keyword evidence="5" id="KW-0378">Hydrolase</keyword>
<dbReference type="InterPro" id="IPR006311">
    <property type="entry name" value="TAT_signal"/>
</dbReference>
<dbReference type="PANTHER" id="PTHR30582:SF24">
    <property type="entry name" value="L,D-TRANSPEPTIDASE ERFK_SRFK-RELATED"/>
    <property type="match status" value="1"/>
</dbReference>
<dbReference type="PROSITE" id="PS51318">
    <property type="entry name" value="TAT"/>
    <property type="match status" value="1"/>
</dbReference>
<dbReference type="UniPathway" id="UPA00219"/>
<dbReference type="Pfam" id="PF03734">
    <property type="entry name" value="YkuD"/>
    <property type="match status" value="1"/>
</dbReference>
<keyword evidence="6" id="KW-0133">Cell shape</keyword>
<keyword evidence="4" id="KW-0808">Transferase</keyword>
<dbReference type="SUPFAM" id="SSF141523">
    <property type="entry name" value="L,D-transpeptidase catalytic domain-like"/>
    <property type="match status" value="1"/>
</dbReference>